<gene>
    <name evidence="4 7" type="primary">fliE</name>
    <name evidence="7" type="ORF">ACFODW_17460</name>
</gene>
<dbReference type="PANTHER" id="PTHR34653:SF1">
    <property type="entry name" value="FLAGELLAR HOOK-BASAL BODY COMPLEX PROTEIN FLIE"/>
    <property type="match status" value="1"/>
</dbReference>
<dbReference type="Pfam" id="PF02049">
    <property type="entry name" value="FliE"/>
    <property type="match status" value="1"/>
</dbReference>
<accession>A0ABV7AAY1</accession>
<sequence>MDIRIGSTPQPLSNSPINRTPVSPGEAQNKFADTLKSAIEGVNELQMESDKKTEALARGEVNNLHDVMIASQKSSIALETTVQVQKKVIDAYNEIMRMSI</sequence>
<dbReference type="NCBIfam" id="TIGR00205">
    <property type="entry name" value="fliE"/>
    <property type="match status" value="1"/>
</dbReference>
<evidence type="ECO:0000313" key="7">
    <source>
        <dbReference type="EMBL" id="MFC2950113.1"/>
    </source>
</evidence>
<comment type="caution">
    <text evidence="7">The sequence shown here is derived from an EMBL/GenBank/DDBJ whole genome shotgun (WGS) entry which is preliminary data.</text>
</comment>
<evidence type="ECO:0000256" key="3">
    <source>
        <dbReference type="ARBA" id="ARBA00023143"/>
    </source>
</evidence>
<proteinExistence type="inferred from homology"/>
<keyword evidence="8" id="KW-1185">Reference proteome</keyword>
<evidence type="ECO:0000256" key="4">
    <source>
        <dbReference type="HAMAP-Rule" id="MF_00724"/>
    </source>
</evidence>
<evidence type="ECO:0000256" key="5">
    <source>
        <dbReference type="NCBIfam" id="TIGR00205"/>
    </source>
</evidence>
<feature type="region of interest" description="Disordered" evidence="6">
    <location>
        <begin position="1"/>
        <end position="28"/>
    </location>
</feature>
<keyword evidence="7" id="KW-0966">Cell projection</keyword>
<evidence type="ECO:0000256" key="2">
    <source>
        <dbReference type="ARBA" id="ARBA00009272"/>
    </source>
</evidence>
<evidence type="ECO:0000256" key="6">
    <source>
        <dbReference type="SAM" id="MobiDB-lite"/>
    </source>
</evidence>
<comment type="similarity">
    <text evidence="2 4">Belongs to the FliE family.</text>
</comment>
<feature type="compositionally biased region" description="Polar residues" evidence="6">
    <location>
        <begin position="7"/>
        <end position="21"/>
    </location>
</feature>
<name>A0ABV7AAY1_9BACI</name>
<protein>
    <recommendedName>
        <fullName evidence="4 5">Flagellar hook-basal body complex protein FliE</fullName>
    </recommendedName>
</protein>
<keyword evidence="3 4" id="KW-0975">Bacterial flagellum</keyword>
<reference evidence="8" key="1">
    <citation type="journal article" date="2019" name="Int. J. Syst. Evol. Microbiol.">
        <title>The Global Catalogue of Microorganisms (GCM) 10K type strain sequencing project: providing services to taxonomists for standard genome sequencing and annotation.</title>
        <authorList>
            <consortium name="The Broad Institute Genomics Platform"/>
            <consortium name="The Broad Institute Genome Sequencing Center for Infectious Disease"/>
            <person name="Wu L."/>
            <person name="Ma J."/>
        </authorList>
    </citation>
    <scope>NUCLEOTIDE SEQUENCE [LARGE SCALE GENOMIC DNA]</scope>
    <source>
        <strain evidence="8">KCTC 13193</strain>
    </source>
</reference>
<evidence type="ECO:0000256" key="1">
    <source>
        <dbReference type="ARBA" id="ARBA00004117"/>
    </source>
</evidence>
<keyword evidence="7" id="KW-0969">Cilium</keyword>
<dbReference type="HAMAP" id="MF_00724">
    <property type="entry name" value="FliE"/>
    <property type="match status" value="1"/>
</dbReference>
<organism evidence="7 8">
    <name type="scientific">Virgibacillus sediminis</name>
    <dbReference type="NCBI Taxonomy" id="202260"/>
    <lineage>
        <taxon>Bacteria</taxon>
        <taxon>Bacillati</taxon>
        <taxon>Bacillota</taxon>
        <taxon>Bacilli</taxon>
        <taxon>Bacillales</taxon>
        <taxon>Bacillaceae</taxon>
        <taxon>Virgibacillus</taxon>
    </lineage>
</organism>
<dbReference type="Proteomes" id="UP001595387">
    <property type="component" value="Unassembled WGS sequence"/>
</dbReference>
<dbReference type="RefSeq" id="WP_390308119.1">
    <property type="nucleotide sequence ID" value="NZ_JBHRRZ010000040.1"/>
</dbReference>
<dbReference type="PANTHER" id="PTHR34653">
    <property type="match status" value="1"/>
</dbReference>
<dbReference type="InterPro" id="IPR001624">
    <property type="entry name" value="FliE"/>
</dbReference>
<dbReference type="EMBL" id="JBHRRZ010000040">
    <property type="protein sequence ID" value="MFC2950113.1"/>
    <property type="molecule type" value="Genomic_DNA"/>
</dbReference>
<keyword evidence="7" id="KW-0282">Flagellum</keyword>
<comment type="subcellular location">
    <subcellularLocation>
        <location evidence="1 4">Bacterial flagellum basal body</location>
    </subcellularLocation>
</comment>
<evidence type="ECO:0000313" key="8">
    <source>
        <dbReference type="Proteomes" id="UP001595387"/>
    </source>
</evidence>
<dbReference type="PRINTS" id="PR01006">
    <property type="entry name" value="FLGHOOKFLIE"/>
</dbReference>